<dbReference type="WBParaSite" id="TMUE_1000004133.1">
    <property type="protein sequence ID" value="TMUE_1000004133.1"/>
    <property type="gene ID" value="WBGene00298866"/>
</dbReference>
<reference evidence="2" key="1">
    <citation type="submission" date="2019-12" db="UniProtKB">
        <authorList>
            <consortium name="WormBaseParasite"/>
        </authorList>
    </citation>
    <scope>IDENTIFICATION</scope>
</reference>
<protein>
    <submittedName>
        <fullName evidence="2">HTH psq-type domain-containing protein</fullName>
    </submittedName>
</protein>
<proteinExistence type="predicted"/>
<dbReference type="Proteomes" id="UP000046395">
    <property type="component" value="Unassembled WGS sequence"/>
</dbReference>
<accession>A0A5S6QAB9</accession>
<dbReference type="AlphaFoldDB" id="A0A5S6QAB9"/>
<name>A0A5S6QAB9_TRIMR</name>
<organism evidence="1 2">
    <name type="scientific">Trichuris muris</name>
    <name type="common">Mouse whipworm</name>
    <dbReference type="NCBI Taxonomy" id="70415"/>
    <lineage>
        <taxon>Eukaryota</taxon>
        <taxon>Metazoa</taxon>
        <taxon>Ecdysozoa</taxon>
        <taxon>Nematoda</taxon>
        <taxon>Enoplea</taxon>
        <taxon>Dorylaimia</taxon>
        <taxon>Trichinellida</taxon>
        <taxon>Trichuridae</taxon>
        <taxon>Trichuris</taxon>
    </lineage>
</organism>
<evidence type="ECO:0000313" key="1">
    <source>
        <dbReference type="Proteomes" id="UP000046395"/>
    </source>
</evidence>
<evidence type="ECO:0000313" key="2">
    <source>
        <dbReference type="WBParaSite" id="TMUE_1000004133.1"/>
    </source>
</evidence>
<keyword evidence="1" id="KW-1185">Reference proteome</keyword>
<sequence length="126" mass="13818">MKSKIVEALEMGESGRSLSESYGVGAATVSAIKKRGGVIQDCSKRLVDEVGCTKRKVMRSSKVEEVEEALYAWFIQNRIAGNPISGTQPVRVGLVTSRSAMGYVHMTCMERNYRETSVHLTTSGRT</sequence>